<name>A0A6U9ZY41_9STRA</name>
<dbReference type="InterPro" id="IPR007129">
    <property type="entry name" value="Ubiqinol_cyt_c_chaperone_CPB3"/>
</dbReference>
<dbReference type="GO" id="GO:0034551">
    <property type="term" value="P:mitochondrial respiratory chain complex III assembly"/>
    <property type="evidence" value="ECO:0007669"/>
    <property type="project" value="TreeGrafter"/>
</dbReference>
<dbReference type="PANTHER" id="PTHR12184:SF1">
    <property type="entry name" value="UBIQUINOL-CYTOCHROME-C REDUCTASE COMPLEX ASSEMBLY FACTOR 1"/>
    <property type="match status" value="1"/>
</dbReference>
<evidence type="ECO:0000256" key="1">
    <source>
        <dbReference type="ARBA" id="ARBA00006407"/>
    </source>
</evidence>
<evidence type="ECO:0000313" key="5">
    <source>
        <dbReference type="EMBL" id="CAE0720875.1"/>
    </source>
</evidence>
<feature type="domain" description="WW" evidence="2">
    <location>
        <begin position="321"/>
        <end position="353"/>
    </location>
</feature>
<comment type="similarity">
    <text evidence="1">Belongs to the CBP3 family.</text>
</comment>
<dbReference type="SMART" id="SM00456">
    <property type="entry name" value="WW"/>
    <property type="match status" value="1"/>
</dbReference>
<dbReference type="GO" id="GO:0005739">
    <property type="term" value="C:mitochondrion"/>
    <property type="evidence" value="ECO:0007669"/>
    <property type="project" value="TreeGrafter"/>
</dbReference>
<reference evidence="5" key="1">
    <citation type="submission" date="2021-01" db="EMBL/GenBank/DDBJ databases">
        <authorList>
            <person name="Corre E."/>
            <person name="Pelletier E."/>
            <person name="Niang G."/>
            <person name="Scheremetjew M."/>
            <person name="Finn R."/>
            <person name="Kale V."/>
            <person name="Holt S."/>
            <person name="Cochrane G."/>
            <person name="Meng A."/>
            <person name="Brown T."/>
            <person name="Cohen L."/>
        </authorList>
    </citation>
    <scope>NUCLEOTIDE SEQUENCE</scope>
    <source>
        <strain evidence="5">10249 10 AB</strain>
    </source>
</reference>
<dbReference type="EMBL" id="HBIX01019166">
    <property type="protein sequence ID" value="CAE0720875.1"/>
    <property type="molecule type" value="Transcribed_RNA"/>
</dbReference>
<dbReference type="Pfam" id="PF00397">
    <property type="entry name" value="WW"/>
    <property type="match status" value="1"/>
</dbReference>
<dbReference type="Gene3D" id="2.20.70.10">
    <property type="match status" value="1"/>
</dbReference>
<dbReference type="AlphaFoldDB" id="A0A6U9ZY41"/>
<dbReference type="Pfam" id="PF03981">
    <property type="entry name" value="Ubiq_cyt_C_chap"/>
    <property type="match status" value="1"/>
</dbReference>
<dbReference type="InterPro" id="IPR001202">
    <property type="entry name" value="WW_dom"/>
</dbReference>
<dbReference type="InterPro" id="IPR021150">
    <property type="entry name" value="Ubiq_cyt_c_chap"/>
</dbReference>
<dbReference type="InterPro" id="IPR036020">
    <property type="entry name" value="WW_dom_sf"/>
</dbReference>
<sequence length="353" mass="41041">MNQVSKSSLRVARCLAAPVPVLQLITNSIGVNGGHITNHENGRQSCQHFRRRFSTAASNETRTTLDKKQEPEPTLMERTDKNIIQRIFEKYSMSKETNRILMAESLFQAATTQASDPRWFGPGRIGRDFRSYQALLTMHIWFIHKRLISDEVDPHTAALIQEELFDILWIDSANRMRAHGVNEMLINKNLAKVQQYSFMHMFHYDHCYTGDLLENPSDRLEALKMTIKTHVLLLPSLTDEIDGEKEESVVEEGFQKHVEHDDQAERIAWYIETQFQNIMHDLPESFFQKARIAWVDLPSFDHMIDGNTGKELPNQPIDPEDLLPLNWTKSIANDGSYYFWNLITREAQWDRPE</sequence>
<dbReference type="EMBL" id="HBIX01019162">
    <property type="protein sequence ID" value="CAE0720871.1"/>
    <property type="molecule type" value="Transcribed_RNA"/>
</dbReference>
<dbReference type="PANTHER" id="PTHR12184">
    <property type="entry name" value="UBIQUINOL-CYTOCHROME C REDUCTASE COMPLEX ASSEMBLY FACTOR 1 FAMILY MEMBER"/>
    <property type="match status" value="1"/>
</dbReference>
<dbReference type="CDD" id="cd00201">
    <property type="entry name" value="WW"/>
    <property type="match status" value="1"/>
</dbReference>
<proteinExistence type="inferred from homology"/>
<accession>A0A6U9ZY41</accession>
<evidence type="ECO:0000313" key="4">
    <source>
        <dbReference type="EMBL" id="CAE0720874.1"/>
    </source>
</evidence>
<gene>
    <name evidence="3" type="ORF">PAUS00366_LOCUS13625</name>
    <name evidence="4" type="ORF">PAUS00366_LOCUS13628</name>
    <name evidence="5" type="ORF">PAUS00366_LOCUS13629</name>
</gene>
<organism evidence="5">
    <name type="scientific">Pseudo-nitzschia australis</name>
    <dbReference type="NCBI Taxonomy" id="44445"/>
    <lineage>
        <taxon>Eukaryota</taxon>
        <taxon>Sar</taxon>
        <taxon>Stramenopiles</taxon>
        <taxon>Ochrophyta</taxon>
        <taxon>Bacillariophyta</taxon>
        <taxon>Bacillariophyceae</taxon>
        <taxon>Bacillariophycidae</taxon>
        <taxon>Bacillariales</taxon>
        <taxon>Bacillariaceae</taxon>
        <taxon>Pseudo-nitzschia</taxon>
    </lineage>
</organism>
<protein>
    <recommendedName>
        <fullName evidence="2">WW domain-containing protein</fullName>
    </recommendedName>
</protein>
<evidence type="ECO:0000313" key="3">
    <source>
        <dbReference type="EMBL" id="CAE0720871.1"/>
    </source>
</evidence>
<dbReference type="PROSITE" id="PS50020">
    <property type="entry name" value="WW_DOMAIN_2"/>
    <property type="match status" value="1"/>
</dbReference>
<dbReference type="SUPFAM" id="SSF51045">
    <property type="entry name" value="WW domain"/>
    <property type="match status" value="1"/>
</dbReference>
<dbReference type="EMBL" id="HBIX01019165">
    <property type="protein sequence ID" value="CAE0720874.1"/>
    <property type="molecule type" value="Transcribed_RNA"/>
</dbReference>
<evidence type="ECO:0000259" key="2">
    <source>
        <dbReference type="PROSITE" id="PS50020"/>
    </source>
</evidence>